<evidence type="ECO:0000256" key="5">
    <source>
        <dbReference type="ARBA" id="ARBA00022598"/>
    </source>
</evidence>
<keyword evidence="7 12" id="KW-0547">Nucleotide-binding</keyword>
<dbReference type="NCBIfam" id="TIGR00471">
    <property type="entry name" value="pheT_arch"/>
    <property type="match status" value="1"/>
</dbReference>
<keyword evidence="5 12" id="KW-0436">Ligase</keyword>
<feature type="binding site" evidence="12">
    <location>
        <position position="330"/>
    </location>
    <ligand>
        <name>Mg(2+)</name>
        <dbReference type="ChEBI" id="CHEBI:18420"/>
        <note>shared with alpha subunit</note>
    </ligand>
</feature>
<sequence length="537" mass="59172">MPVVKLNNAYLEQLTKTDIRTIRENLPMMGSEVEREEEDQTDVQFFPNRPDLYSAEGTARAMRGYLGIETGLPTYAVKPSGISFTVDPRLAGIRPYLGSAVIRNVRMDNAMIESLMGLQESLHWAVGRGRKKVAIGVHDLDTIEGPFSYIAAERSTMFVPLDYDVPMTMDQILAEHPKGRAYAKIVEDFPLFPLIHDAKGRVCSFPPIINGELTRVTENTRNILLDVTGIEPRAVMVAVNIICTAMVEMGATVESVDVDGTATPTLAPTERTVSVAACNALVGIAITAEEMKRLLERMRFGAEVVDADHVRVTIPCYRADIMHDHDIYEDVAIAYGYDTIPASLPPTFTVGKPHPVQEIYSLVRSIMVGMSYIENTPFTLTSEKVSYALMNRPENSAALHVLHPISEDQTIIRTDILPMLMDSLSLNRSRELPQKIFACGDVVENLVTYPKMAAASIHTAADFSEIYAVVDAFCRMAALPYEVRASEDPAFLDGRRGDVYVAGKKVGVFGEISPDVLVAFGLEHPVAAFELDLSVLL</sequence>
<evidence type="ECO:0000256" key="8">
    <source>
        <dbReference type="ARBA" id="ARBA00022840"/>
    </source>
</evidence>
<dbReference type="GO" id="GO:0004826">
    <property type="term" value="F:phenylalanine-tRNA ligase activity"/>
    <property type="evidence" value="ECO:0007669"/>
    <property type="project" value="UniProtKB-EC"/>
</dbReference>
<dbReference type="Pfam" id="PF03483">
    <property type="entry name" value="B3_4"/>
    <property type="match status" value="1"/>
</dbReference>
<feature type="binding site" evidence="12">
    <location>
        <position position="320"/>
    </location>
    <ligand>
        <name>Mg(2+)</name>
        <dbReference type="ChEBI" id="CHEBI:18420"/>
        <note>shared with alpha subunit</note>
    </ligand>
</feature>
<name>A0ABT4IFN2_9EURY</name>
<dbReference type="InterPro" id="IPR020825">
    <property type="entry name" value="Phe-tRNA_synthase-like_B3/B4"/>
</dbReference>
<evidence type="ECO:0000259" key="13">
    <source>
        <dbReference type="PROSITE" id="PS51483"/>
    </source>
</evidence>
<protein>
    <recommendedName>
        <fullName evidence="12">Phenylalanine--tRNA ligase beta subunit</fullName>
        <ecNumber evidence="12">6.1.1.20</ecNumber>
    </recommendedName>
    <alternativeName>
        <fullName evidence="12">Phenylalanyl-tRNA synthetase beta subunit</fullName>
        <shortName evidence="12">PheRS</shortName>
    </alternativeName>
</protein>
<dbReference type="SUPFAM" id="SSF46955">
    <property type="entry name" value="Putative DNA-binding domain"/>
    <property type="match status" value="2"/>
</dbReference>
<feature type="binding site" evidence="12">
    <location>
        <position position="329"/>
    </location>
    <ligand>
        <name>Mg(2+)</name>
        <dbReference type="ChEBI" id="CHEBI:18420"/>
        <note>shared with alpha subunit</note>
    </ligand>
</feature>
<evidence type="ECO:0000256" key="6">
    <source>
        <dbReference type="ARBA" id="ARBA00022723"/>
    </source>
</evidence>
<keyword evidence="8 12" id="KW-0067">ATP-binding</keyword>
<evidence type="ECO:0000313" key="14">
    <source>
        <dbReference type="EMBL" id="MCZ0860544.1"/>
    </source>
</evidence>
<dbReference type="SUPFAM" id="SSF56037">
    <property type="entry name" value="PheT/TilS domain"/>
    <property type="match status" value="1"/>
</dbReference>
<dbReference type="InterPro" id="IPR041616">
    <property type="entry name" value="PheRS_beta_core"/>
</dbReference>
<accession>A0ABT4IFN2</accession>
<dbReference type="RefSeq" id="WP_268924759.1">
    <property type="nucleotide sequence ID" value="NZ_JAPTGB010000008.1"/>
</dbReference>
<dbReference type="CDD" id="cd00769">
    <property type="entry name" value="PheRS_beta_core"/>
    <property type="match status" value="1"/>
</dbReference>
<keyword evidence="15" id="KW-1185">Reference proteome</keyword>
<dbReference type="InterPro" id="IPR045864">
    <property type="entry name" value="aa-tRNA-synth_II/BPL/LPL"/>
</dbReference>
<dbReference type="SMART" id="SM00874">
    <property type="entry name" value="B5"/>
    <property type="match status" value="1"/>
</dbReference>
<dbReference type="InterPro" id="IPR005146">
    <property type="entry name" value="B3/B4_tRNA-bd"/>
</dbReference>
<evidence type="ECO:0000256" key="3">
    <source>
        <dbReference type="ARBA" id="ARBA00007438"/>
    </source>
</evidence>
<evidence type="ECO:0000256" key="2">
    <source>
        <dbReference type="ARBA" id="ARBA00004496"/>
    </source>
</evidence>
<organism evidence="14 15">
    <name type="scientific">Methanocorpusculum petauri</name>
    <dbReference type="NCBI Taxonomy" id="3002863"/>
    <lineage>
        <taxon>Archaea</taxon>
        <taxon>Methanobacteriati</taxon>
        <taxon>Methanobacteriota</taxon>
        <taxon>Stenosarchaea group</taxon>
        <taxon>Methanomicrobia</taxon>
        <taxon>Methanomicrobiales</taxon>
        <taxon>Methanocorpusculaceae</taxon>
        <taxon>Methanocorpusculum</taxon>
    </lineage>
</organism>
<evidence type="ECO:0000256" key="10">
    <source>
        <dbReference type="ARBA" id="ARBA00022917"/>
    </source>
</evidence>
<dbReference type="PANTHER" id="PTHR10947:SF0">
    <property type="entry name" value="PHENYLALANINE--TRNA LIGASE BETA SUBUNIT"/>
    <property type="match status" value="1"/>
</dbReference>
<dbReference type="HAMAP" id="MF_00284">
    <property type="entry name" value="Phe_tRNA_synth_beta2"/>
    <property type="match status" value="1"/>
</dbReference>
<dbReference type="InterPro" id="IPR022918">
    <property type="entry name" value="Phe_tRNA_ligase_beta2_arc"/>
</dbReference>
<feature type="domain" description="B5" evidence="13">
    <location>
        <begin position="266"/>
        <end position="342"/>
    </location>
</feature>
<dbReference type="PROSITE" id="PS51483">
    <property type="entry name" value="B5"/>
    <property type="match status" value="1"/>
</dbReference>
<dbReference type="Proteomes" id="UP001141422">
    <property type="component" value="Unassembled WGS sequence"/>
</dbReference>
<comment type="catalytic activity">
    <reaction evidence="12">
        <text>tRNA(Phe) + L-phenylalanine + ATP = L-phenylalanyl-tRNA(Phe) + AMP + diphosphate + H(+)</text>
        <dbReference type="Rhea" id="RHEA:19413"/>
        <dbReference type="Rhea" id="RHEA-COMP:9668"/>
        <dbReference type="Rhea" id="RHEA-COMP:9699"/>
        <dbReference type="ChEBI" id="CHEBI:15378"/>
        <dbReference type="ChEBI" id="CHEBI:30616"/>
        <dbReference type="ChEBI" id="CHEBI:33019"/>
        <dbReference type="ChEBI" id="CHEBI:58095"/>
        <dbReference type="ChEBI" id="CHEBI:78442"/>
        <dbReference type="ChEBI" id="CHEBI:78531"/>
        <dbReference type="ChEBI" id="CHEBI:456215"/>
        <dbReference type="EC" id="6.1.1.20"/>
    </reaction>
</comment>
<comment type="similarity">
    <text evidence="3 12">Belongs to the phenylalanyl-tRNA synthetase beta subunit family. Type 2 subfamily.</text>
</comment>
<keyword evidence="9 12" id="KW-0460">Magnesium</keyword>
<evidence type="ECO:0000256" key="9">
    <source>
        <dbReference type="ARBA" id="ARBA00022842"/>
    </source>
</evidence>
<dbReference type="PANTHER" id="PTHR10947">
    <property type="entry name" value="PHENYLALANYL-TRNA SYNTHETASE BETA CHAIN AND LEUCINE-RICH REPEAT-CONTAINING PROTEIN 47"/>
    <property type="match status" value="1"/>
</dbReference>
<evidence type="ECO:0000256" key="1">
    <source>
        <dbReference type="ARBA" id="ARBA00001946"/>
    </source>
</evidence>
<feature type="binding site" evidence="12">
    <location>
        <position position="326"/>
    </location>
    <ligand>
        <name>Mg(2+)</name>
        <dbReference type="ChEBI" id="CHEBI:18420"/>
        <note>shared with alpha subunit</note>
    </ligand>
</feature>
<proteinExistence type="inferred from homology"/>
<dbReference type="Pfam" id="PF17759">
    <property type="entry name" value="tRNA_synthFbeta"/>
    <property type="match status" value="1"/>
</dbReference>
<comment type="cofactor">
    <cofactor evidence="1 12">
        <name>Mg(2+)</name>
        <dbReference type="ChEBI" id="CHEBI:18420"/>
    </cofactor>
</comment>
<comment type="subcellular location">
    <subcellularLocation>
        <location evidence="2 12">Cytoplasm</location>
    </subcellularLocation>
</comment>
<evidence type="ECO:0000256" key="7">
    <source>
        <dbReference type="ARBA" id="ARBA00022741"/>
    </source>
</evidence>
<dbReference type="InterPro" id="IPR005147">
    <property type="entry name" value="tRNA_synthase_B5-dom"/>
</dbReference>
<dbReference type="EMBL" id="JAPTGB010000008">
    <property type="protein sequence ID" value="MCZ0860544.1"/>
    <property type="molecule type" value="Genomic_DNA"/>
</dbReference>
<evidence type="ECO:0000313" key="15">
    <source>
        <dbReference type="Proteomes" id="UP001141422"/>
    </source>
</evidence>
<reference evidence="14" key="1">
    <citation type="submission" date="2022-12" db="EMBL/GenBank/DDBJ databases">
        <title>Isolation and characterisation of novel Methanocorpusculum spp. from native Australian herbivores indicates the genus is ancestrally host-associated.</title>
        <authorList>
            <person name="Volmer J.G."/>
            <person name="Soo R.M."/>
            <person name="Evans P.N."/>
            <person name="Hoedt E.C."/>
            <person name="Astorga Alsina A.L."/>
            <person name="Woodcroft B.J."/>
            <person name="Tyson G.W."/>
            <person name="Hugenholtz P."/>
            <person name="Morrison M."/>
        </authorList>
    </citation>
    <scope>NUCLEOTIDE SEQUENCE</scope>
    <source>
        <strain evidence="14">MG</strain>
    </source>
</reference>
<keyword evidence="10 12" id="KW-0648">Protein biosynthesis</keyword>
<keyword evidence="6 12" id="KW-0479">Metal-binding</keyword>
<dbReference type="Gene3D" id="3.50.40.10">
    <property type="entry name" value="Phenylalanyl-trna Synthetase, Chain B, domain 3"/>
    <property type="match status" value="1"/>
</dbReference>
<evidence type="ECO:0000256" key="12">
    <source>
        <dbReference type="HAMAP-Rule" id="MF_00284"/>
    </source>
</evidence>
<evidence type="ECO:0000256" key="4">
    <source>
        <dbReference type="ARBA" id="ARBA00022490"/>
    </source>
</evidence>
<comment type="subunit">
    <text evidence="12">Tetramer of two alpha and two beta subunits.</text>
</comment>
<dbReference type="Gene3D" id="3.30.56.10">
    <property type="match status" value="2"/>
</dbReference>
<keyword evidence="11 12" id="KW-0030">Aminoacyl-tRNA synthetase</keyword>
<gene>
    <name evidence="12 14" type="primary">pheT</name>
    <name evidence="14" type="ORF">O0S10_04770</name>
</gene>
<dbReference type="InterPro" id="IPR004531">
    <property type="entry name" value="Phe-tRNA-synth_IIc_bsu_arc_euk"/>
</dbReference>
<dbReference type="Gene3D" id="3.30.930.10">
    <property type="entry name" value="Bira Bifunctional Protein, Domain 2"/>
    <property type="match status" value="1"/>
</dbReference>
<dbReference type="InterPro" id="IPR009061">
    <property type="entry name" value="DNA-bd_dom_put_sf"/>
</dbReference>
<dbReference type="SMART" id="SM00873">
    <property type="entry name" value="B3_4"/>
    <property type="match status" value="1"/>
</dbReference>
<keyword evidence="4 12" id="KW-0963">Cytoplasm</keyword>
<dbReference type="Pfam" id="PF03484">
    <property type="entry name" value="B5"/>
    <property type="match status" value="1"/>
</dbReference>
<comment type="caution">
    <text evidence="14">The sequence shown here is derived from an EMBL/GenBank/DDBJ whole genome shotgun (WGS) entry which is preliminary data.</text>
</comment>
<dbReference type="InterPro" id="IPR045060">
    <property type="entry name" value="Phe-tRNA-ligase_IIc_bsu"/>
</dbReference>
<evidence type="ECO:0000256" key="11">
    <source>
        <dbReference type="ARBA" id="ARBA00023146"/>
    </source>
</evidence>
<dbReference type="EC" id="6.1.1.20" evidence="12"/>
<dbReference type="SUPFAM" id="SSF55681">
    <property type="entry name" value="Class II aaRS and biotin synthetases"/>
    <property type="match status" value="1"/>
</dbReference>